<dbReference type="GO" id="GO:0008757">
    <property type="term" value="F:S-adenosylmethionine-dependent methyltransferase activity"/>
    <property type="evidence" value="ECO:0007669"/>
    <property type="project" value="InterPro"/>
</dbReference>
<dbReference type="GO" id="GO:0032259">
    <property type="term" value="P:methylation"/>
    <property type="evidence" value="ECO:0007669"/>
    <property type="project" value="UniProtKB-KW"/>
</dbReference>
<dbReference type="InterPro" id="IPR013216">
    <property type="entry name" value="Methyltransf_11"/>
</dbReference>
<dbReference type="AlphaFoldDB" id="A0A6P2C7P2"/>
<feature type="domain" description="Methyltransferase type 11" evidence="1">
    <location>
        <begin position="66"/>
        <end position="162"/>
    </location>
</feature>
<dbReference type="Pfam" id="PF08241">
    <property type="entry name" value="Methyltransf_11"/>
    <property type="match status" value="1"/>
</dbReference>
<name>A0A6P2C7P2_9ACTN</name>
<sequence length="254" mass="27335">MAHPPKPLSAEYFDGWYADQSAMPAVAEMMNRHTGFPPGTRAGVVPADAIPELAEELRLRPGSTLLDLACGRGAYGLLAAKQGGALLIGVDFSAQALAEAREQAARMGVSSASFRVGELTATGLPDASVDAVLCTDAIQFPDEPAIAYEEIRRVLKPGGRIALTCWEPFDRADERLSPRLRRANLAAGLRQAGFTDVEVQDRPSWLACEHALWEEATALDPGDDPALWSLHQEAVRSLQWAALLRRVLAVATNP</sequence>
<keyword evidence="2" id="KW-0808">Transferase</keyword>
<dbReference type="PANTHER" id="PTHR43861:SF1">
    <property type="entry name" value="TRANS-ACONITATE 2-METHYLTRANSFERASE"/>
    <property type="match status" value="1"/>
</dbReference>
<evidence type="ECO:0000313" key="3">
    <source>
        <dbReference type="Proteomes" id="UP000460272"/>
    </source>
</evidence>
<dbReference type="InterPro" id="IPR029063">
    <property type="entry name" value="SAM-dependent_MTases_sf"/>
</dbReference>
<dbReference type="SUPFAM" id="SSF53335">
    <property type="entry name" value="S-adenosyl-L-methionine-dependent methyltransferases"/>
    <property type="match status" value="1"/>
</dbReference>
<dbReference type="EMBL" id="RPFW01000002">
    <property type="protein sequence ID" value="TVZ05553.1"/>
    <property type="molecule type" value="Genomic_DNA"/>
</dbReference>
<evidence type="ECO:0000313" key="2">
    <source>
        <dbReference type="EMBL" id="TVZ05553.1"/>
    </source>
</evidence>
<keyword evidence="3" id="KW-1185">Reference proteome</keyword>
<keyword evidence="2" id="KW-0489">Methyltransferase</keyword>
<dbReference type="RefSeq" id="WP_145853254.1">
    <property type="nucleotide sequence ID" value="NZ_RPFW01000002.1"/>
</dbReference>
<dbReference type="Proteomes" id="UP000460272">
    <property type="component" value="Unassembled WGS sequence"/>
</dbReference>
<evidence type="ECO:0000259" key="1">
    <source>
        <dbReference type="Pfam" id="PF08241"/>
    </source>
</evidence>
<gene>
    <name evidence="2" type="ORF">EAS64_13580</name>
</gene>
<accession>A0A6P2C7P2</accession>
<proteinExistence type="predicted"/>
<dbReference type="OrthoDB" id="3372196at2"/>
<dbReference type="PANTHER" id="PTHR43861">
    <property type="entry name" value="TRANS-ACONITATE 2-METHYLTRANSFERASE-RELATED"/>
    <property type="match status" value="1"/>
</dbReference>
<comment type="caution">
    <text evidence="2">The sequence shown here is derived from an EMBL/GenBank/DDBJ whole genome shotgun (WGS) entry which is preliminary data.</text>
</comment>
<organism evidence="2 3">
    <name type="scientific">Trebonia kvetii</name>
    <dbReference type="NCBI Taxonomy" id="2480626"/>
    <lineage>
        <taxon>Bacteria</taxon>
        <taxon>Bacillati</taxon>
        <taxon>Actinomycetota</taxon>
        <taxon>Actinomycetes</taxon>
        <taxon>Streptosporangiales</taxon>
        <taxon>Treboniaceae</taxon>
        <taxon>Trebonia</taxon>
    </lineage>
</organism>
<dbReference type="Gene3D" id="3.40.50.150">
    <property type="entry name" value="Vaccinia Virus protein VP39"/>
    <property type="match status" value="1"/>
</dbReference>
<dbReference type="CDD" id="cd02440">
    <property type="entry name" value="AdoMet_MTases"/>
    <property type="match status" value="1"/>
</dbReference>
<reference evidence="2 3" key="1">
    <citation type="submission" date="2018-11" db="EMBL/GenBank/DDBJ databases">
        <title>Trebonia kvetii gen.nov., sp.nov., a novel acidophilic actinobacterium, and proposal of the new actinobacterial family Treboniaceae fam. nov.</title>
        <authorList>
            <person name="Rapoport D."/>
            <person name="Sagova-Mareckova M."/>
            <person name="Sedlacek I."/>
            <person name="Provaznik J."/>
            <person name="Kralova S."/>
            <person name="Pavlinic D."/>
            <person name="Benes V."/>
            <person name="Kopecky J."/>
        </authorList>
    </citation>
    <scope>NUCLEOTIDE SEQUENCE [LARGE SCALE GENOMIC DNA]</scope>
    <source>
        <strain evidence="2 3">15Tr583</strain>
    </source>
</reference>
<protein>
    <submittedName>
        <fullName evidence="2">Class I SAM-dependent methyltransferase</fullName>
    </submittedName>
</protein>